<reference evidence="6" key="1">
    <citation type="journal article" date="2020" name="mSystems">
        <title>Genome- and Community-Level Interaction Insights into Carbon Utilization and Element Cycling Functions of Hydrothermarchaeota in Hydrothermal Sediment.</title>
        <authorList>
            <person name="Zhou Z."/>
            <person name="Liu Y."/>
            <person name="Xu W."/>
            <person name="Pan J."/>
            <person name="Luo Z.H."/>
            <person name="Li M."/>
        </authorList>
    </citation>
    <scope>NUCLEOTIDE SEQUENCE [LARGE SCALE GENOMIC DNA]</scope>
    <source>
        <strain evidence="7">SpSt-62</strain>
        <strain evidence="6">SpSt-97</strain>
    </source>
</reference>
<dbReference type="InterPro" id="IPR013615">
    <property type="entry name" value="CbbQ_C"/>
</dbReference>
<dbReference type="GO" id="GO:0005524">
    <property type="term" value="F:ATP binding"/>
    <property type="evidence" value="ECO:0007669"/>
    <property type="project" value="UniProtKB-KW"/>
</dbReference>
<gene>
    <name evidence="7" type="ORF">ENT89_04130</name>
    <name evidence="6" type="ORF">ENX77_05020</name>
</gene>
<dbReference type="Gene3D" id="3.40.50.300">
    <property type="entry name" value="P-loop containing nucleotide triphosphate hydrolases"/>
    <property type="match status" value="1"/>
</dbReference>
<evidence type="ECO:0000256" key="3">
    <source>
        <dbReference type="ARBA" id="ARBA00022840"/>
    </source>
</evidence>
<dbReference type="AlphaFoldDB" id="A0A7C3YQ70"/>
<dbReference type="Pfam" id="PF07728">
    <property type="entry name" value="AAA_5"/>
    <property type="match status" value="1"/>
</dbReference>
<keyword evidence="2" id="KW-0547">Nucleotide-binding</keyword>
<dbReference type="Pfam" id="PF08406">
    <property type="entry name" value="CbbQ_C"/>
    <property type="match status" value="1"/>
</dbReference>
<evidence type="ECO:0000313" key="6">
    <source>
        <dbReference type="EMBL" id="HGE66465.1"/>
    </source>
</evidence>
<protein>
    <submittedName>
        <fullName evidence="6">AAA family ATPase</fullName>
    </submittedName>
</protein>
<accession>A0A7C3YQ70</accession>
<evidence type="ECO:0000259" key="5">
    <source>
        <dbReference type="Pfam" id="PF08406"/>
    </source>
</evidence>
<dbReference type="PANTHER" id="PTHR42759:SF1">
    <property type="entry name" value="MAGNESIUM-CHELATASE SUBUNIT CHLD"/>
    <property type="match status" value="1"/>
</dbReference>
<dbReference type="PANTHER" id="PTHR42759">
    <property type="entry name" value="MOXR FAMILY PROTEIN"/>
    <property type="match status" value="1"/>
</dbReference>
<dbReference type="SUPFAM" id="SSF52540">
    <property type="entry name" value="P-loop containing nucleoside triphosphate hydrolases"/>
    <property type="match status" value="1"/>
</dbReference>
<comment type="caution">
    <text evidence="6">The sequence shown here is derived from an EMBL/GenBank/DDBJ whole genome shotgun (WGS) entry which is preliminary data.</text>
</comment>
<dbReference type="InterPro" id="IPR011704">
    <property type="entry name" value="ATPase_dyneun-rel_AAA"/>
</dbReference>
<feature type="domain" description="ATPase dynein-related AAA" evidence="4">
    <location>
        <begin position="43"/>
        <end position="178"/>
    </location>
</feature>
<organism evidence="6">
    <name type="scientific">Geoglobus ahangari</name>
    <dbReference type="NCBI Taxonomy" id="113653"/>
    <lineage>
        <taxon>Archaea</taxon>
        <taxon>Methanobacteriati</taxon>
        <taxon>Methanobacteriota</taxon>
        <taxon>Archaeoglobi</taxon>
        <taxon>Archaeoglobales</taxon>
        <taxon>Archaeoglobaceae</taxon>
        <taxon>Geoglobus</taxon>
    </lineage>
</organism>
<proteinExistence type="inferred from homology"/>
<evidence type="ECO:0000256" key="1">
    <source>
        <dbReference type="ARBA" id="ARBA00009417"/>
    </source>
</evidence>
<name>A0A7C3YQ70_9EURY</name>
<sequence length="299" mass="34051">MELEVDRNYNWDLRIPKIKEVYYESGDELKKLEAVKGGRWRIEGPTGCGKTMLVEYFAAKNKLPLFTIQGRYMLNPADLIGRPTIIGNEVKWIDGTLTKALLCSQERECVLLVDEFNRMEPRCQAIFLEAADYRCQVTIEARDEVIRGIPENLYIMATLNRGVDYFVNRLDAAVEGRFSVIELDYLGLKNRDAEIELLMERCGIKYELADLLVTTANKIRIEAKSGKSVITLGIPTRNLIKWAELITAYFKRGIGENPIIEAAKDAVINSIYEGQAKTTVMQIILSMCDLPEEEIEQII</sequence>
<evidence type="ECO:0000256" key="2">
    <source>
        <dbReference type="ARBA" id="ARBA00022741"/>
    </source>
</evidence>
<evidence type="ECO:0000259" key="4">
    <source>
        <dbReference type="Pfam" id="PF07728"/>
    </source>
</evidence>
<feature type="domain" description="CbbQ/NirQ/NorQ C-terminal" evidence="5">
    <location>
        <begin position="194"/>
        <end position="269"/>
    </location>
</feature>
<dbReference type="InterPro" id="IPR050764">
    <property type="entry name" value="CbbQ/NirQ/NorQ/GpvN"/>
</dbReference>
<dbReference type="EMBL" id="DTAK01000025">
    <property type="protein sequence ID" value="HGU59356.1"/>
    <property type="molecule type" value="Genomic_DNA"/>
</dbReference>
<keyword evidence="3" id="KW-0067">ATP-binding</keyword>
<dbReference type="GO" id="GO:0016887">
    <property type="term" value="F:ATP hydrolysis activity"/>
    <property type="evidence" value="ECO:0007669"/>
    <property type="project" value="InterPro"/>
</dbReference>
<dbReference type="InterPro" id="IPR027417">
    <property type="entry name" value="P-loop_NTPase"/>
</dbReference>
<comment type="similarity">
    <text evidence="1">Belongs to the CbbQ/NirQ/NorQ/GpvN family.</text>
</comment>
<dbReference type="EMBL" id="DTPI01000030">
    <property type="protein sequence ID" value="HGE66465.1"/>
    <property type="molecule type" value="Genomic_DNA"/>
</dbReference>
<evidence type="ECO:0000313" key="7">
    <source>
        <dbReference type="EMBL" id="HGU59356.1"/>
    </source>
</evidence>